<protein>
    <recommendedName>
        <fullName evidence="4">Lipoprotein</fullName>
    </recommendedName>
</protein>
<comment type="caution">
    <text evidence="2">The sequence shown here is derived from an EMBL/GenBank/DDBJ whole genome shotgun (WGS) entry which is preliminary data.</text>
</comment>
<evidence type="ECO:0000313" key="2">
    <source>
        <dbReference type="EMBL" id="MDQ0465506.1"/>
    </source>
</evidence>
<dbReference type="PROSITE" id="PS51257">
    <property type="entry name" value="PROKAR_LIPOPROTEIN"/>
    <property type="match status" value="1"/>
</dbReference>
<dbReference type="EMBL" id="JAUSVS010000007">
    <property type="protein sequence ID" value="MDQ0465506.1"/>
    <property type="molecule type" value="Genomic_DNA"/>
</dbReference>
<feature type="signal peptide" evidence="1">
    <location>
        <begin position="1"/>
        <end position="20"/>
    </location>
</feature>
<evidence type="ECO:0000313" key="3">
    <source>
        <dbReference type="Proteomes" id="UP001228905"/>
    </source>
</evidence>
<accession>A0ABU0IU16</accession>
<proteinExistence type="predicted"/>
<keyword evidence="1" id="KW-0732">Signal</keyword>
<keyword evidence="3" id="KW-1185">Reference proteome</keyword>
<gene>
    <name evidence="2" type="ORF">QO010_003295</name>
</gene>
<organism evidence="2 3">
    <name type="scientific">Caulobacter ginsengisoli</name>
    <dbReference type="NCBI Taxonomy" id="400775"/>
    <lineage>
        <taxon>Bacteria</taxon>
        <taxon>Pseudomonadati</taxon>
        <taxon>Pseudomonadota</taxon>
        <taxon>Alphaproteobacteria</taxon>
        <taxon>Caulobacterales</taxon>
        <taxon>Caulobacteraceae</taxon>
        <taxon>Caulobacter</taxon>
    </lineage>
</organism>
<evidence type="ECO:0008006" key="4">
    <source>
        <dbReference type="Google" id="ProtNLM"/>
    </source>
</evidence>
<feature type="chain" id="PRO_5046549638" description="Lipoprotein" evidence="1">
    <location>
        <begin position="21"/>
        <end position="173"/>
    </location>
</feature>
<evidence type="ECO:0000256" key="1">
    <source>
        <dbReference type="SAM" id="SignalP"/>
    </source>
</evidence>
<name>A0ABU0IU16_9CAUL</name>
<sequence>MLSRTLLALSLCLALGGCWQSDVLLLDPAAGVRALPDGTWVKVGEAPTEPQSIVWKGGGWYELQDEGDIVAFTLTPLGTIGGRQAYAGAMAEDGCQNGNNDDCEWDYGVVFVENGQALVAAPDCKKTAALAQEFGAAPAQGGDVCSFSSGDRLKAALAEFAKAPGKLDRYVKR</sequence>
<dbReference type="RefSeq" id="WP_307350895.1">
    <property type="nucleotide sequence ID" value="NZ_JAUSVS010000007.1"/>
</dbReference>
<dbReference type="Proteomes" id="UP001228905">
    <property type="component" value="Unassembled WGS sequence"/>
</dbReference>
<reference evidence="2 3" key="1">
    <citation type="submission" date="2023-07" db="EMBL/GenBank/DDBJ databases">
        <title>Genomic Encyclopedia of Type Strains, Phase IV (KMG-IV): sequencing the most valuable type-strain genomes for metagenomic binning, comparative biology and taxonomic classification.</title>
        <authorList>
            <person name="Goeker M."/>
        </authorList>
    </citation>
    <scope>NUCLEOTIDE SEQUENCE [LARGE SCALE GENOMIC DNA]</scope>
    <source>
        <strain evidence="2 3">DSM 18695</strain>
    </source>
</reference>